<dbReference type="Pfam" id="PF14559">
    <property type="entry name" value="TPR_19"/>
    <property type="match status" value="1"/>
</dbReference>
<dbReference type="GeneID" id="301091184"/>
<organism evidence="4 5">
    <name type="scientific">Treponema pedis</name>
    <dbReference type="NCBI Taxonomy" id="409322"/>
    <lineage>
        <taxon>Bacteria</taxon>
        <taxon>Pseudomonadati</taxon>
        <taxon>Spirochaetota</taxon>
        <taxon>Spirochaetia</taxon>
        <taxon>Spirochaetales</taxon>
        <taxon>Treponemataceae</taxon>
        <taxon>Treponema</taxon>
    </lineage>
</organism>
<dbReference type="Pfam" id="PF04471">
    <property type="entry name" value="Mrr_cat"/>
    <property type="match status" value="1"/>
</dbReference>
<protein>
    <submittedName>
        <fullName evidence="4">Tetratricopeptide repeat protein</fullName>
    </submittedName>
</protein>
<dbReference type="InterPro" id="IPR019734">
    <property type="entry name" value="TPR_rpt"/>
</dbReference>
<evidence type="ECO:0000256" key="2">
    <source>
        <dbReference type="ARBA" id="ARBA00022803"/>
    </source>
</evidence>
<dbReference type="InterPro" id="IPR011990">
    <property type="entry name" value="TPR-like_helical_dom_sf"/>
</dbReference>
<dbReference type="SUPFAM" id="SSF48452">
    <property type="entry name" value="TPR-like"/>
    <property type="match status" value="2"/>
</dbReference>
<gene>
    <name evidence="4" type="ORF">IFE08_11895</name>
</gene>
<evidence type="ECO:0000313" key="4">
    <source>
        <dbReference type="EMBL" id="QOW60497.1"/>
    </source>
</evidence>
<dbReference type="InterPro" id="IPR013105">
    <property type="entry name" value="TPR_2"/>
</dbReference>
<keyword evidence="1" id="KW-0677">Repeat</keyword>
<keyword evidence="2" id="KW-0802">TPR repeat</keyword>
<dbReference type="AlphaFoldDB" id="A0A7S6WPR6"/>
<accession>A0A7S6WPR6</accession>
<dbReference type="GO" id="GO:0003677">
    <property type="term" value="F:DNA binding"/>
    <property type="evidence" value="ECO:0007669"/>
    <property type="project" value="InterPro"/>
</dbReference>
<dbReference type="EMBL" id="CP061839">
    <property type="protein sequence ID" value="QOW60497.1"/>
    <property type="molecule type" value="Genomic_DNA"/>
</dbReference>
<dbReference type="Gene3D" id="1.25.40.10">
    <property type="entry name" value="Tetratricopeptide repeat domain"/>
    <property type="match status" value="1"/>
</dbReference>
<evidence type="ECO:0000256" key="1">
    <source>
        <dbReference type="ARBA" id="ARBA00022737"/>
    </source>
</evidence>
<evidence type="ECO:0000259" key="3">
    <source>
        <dbReference type="Pfam" id="PF04471"/>
    </source>
</evidence>
<dbReference type="PANTHER" id="PTHR12558">
    <property type="entry name" value="CELL DIVISION CYCLE 16,23,27"/>
    <property type="match status" value="1"/>
</dbReference>
<proteinExistence type="predicted"/>
<feature type="domain" description="Restriction endonuclease type IV Mrr" evidence="3">
    <location>
        <begin position="364"/>
        <end position="439"/>
    </location>
</feature>
<dbReference type="InterPro" id="IPR007560">
    <property type="entry name" value="Restrct_endonuc_IV_Mrr"/>
</dbReference>
<dbReference type="RefSeq" id="WP_020966552.1">
    <property type="nucleotide sequence ID" value="NZ_CP045670.1"/>
</dbReference>
<dbReference type="PROSITE" id="PS50293">
    <property type="entry name" value="TPR_REGION"/>
    <property type="match status" value="1"/>
</dbReference>
<dbReference type="Proteomes" id="UP000593915">
    <property type="component" value="Chromosome"/>
</dbReference>
<dbReference type="GO" id="GO:0004519">
    <property type="term" value="F:endonuclease activity"/>
    <property type="evidence" value="ECO:0007669"/>
    <property type="project" value="InterPro"/>
</dbReference>
<dbReference type="SMART" id="SM00028">
    <property type="entry name" value="TPR"/>
    <property type="match status" value="5"/>
</dbReference>
<name>A0A7S6WPR6_9SPIR</name>
<dbReference type="PROSITE" id="PS50005">
    <property type="entry name" value="TPR"/>
    <property type="match status" value="2"/>
</dbReference>
<reference evidence="4 5" key="1">
    <citation type="submission" date="2020-09" db="EMBL/GenBank/DDBJ databases">
        <title>Characterization of Treponema spp. from bovine digital dermatitis in Korea.</title>
        <authorList>
            <person name="Espiritu H.M."/>
            <person name="Cho Y.I."/>
            <person name="Mamuad L."/>
        </authorList>
    </citation>
    <scope>NUCLEOTIDE SEQUENCE [LARGE SCALE GENOMIC DNA]</scope>
    <source>
        <strain evidence="4 5">KS1</strain>
    </source>
</reference>
<sequence length="446" mass="50549">MATIIISAFIVIVVLGIIYFIASKTSNSGGQGRAKTVKGKAALMKDAARRLNQNPRDIQGLLIMGDVQYQGQEWEKAYAAYSVLIDHVKSLDLEKQFDIPLRYGICALKTNRMPEAKKGLLLAETLNPRHFDVNYTLGYVYYMEKDYERALPYFKKALITQPDNFLATKYAGYTFQHLHRYNDALPALKKALDVKPDDKEVLFSMGECFYEAGANDKCLKILTHLRVDPVFGPRSALYTGMIRTKANQLDRAIEDFQIGLKHQNIPMETSNELKYRLAQAFIKTQDIGKALHLLKEIQMISPGYKDAATLIMRYQELNQNRNLQIYLMSGQSEFVGLCRKIVARFYPKAKVKILDISVLATYTDIVAEVDTPRFSDTVIFRFFRSQGTVGELLLRELHARLKEVKGGTGICMSAGTFTEEALRYAEGRPLDLYDKNKLSGVLNSLK</sequence>
<dbReference type="Pfam" id="PF07719">
    <property type="entry name" value="TPR_2"/>
    <property type="match status" value="1"/>
</dbReference>
<dbReference type="GO" id="GO:0009307">
    <property type="term" value="P:DNA restriction-modification system"/>
    <property type="evidence" value="ECO:0007669"/>
    <property type="project" value="InterPro"/>
</dbReference>
<evidence type="ECO:0000313" key="5">
    <source>
        <dbReference type="Proteomes" id="UP000593915"/>
    </source>
</evidence>
<dbReference type="PANTHER" id="PTHR12558:SF13">
    <property type="entry name" value="CELL DIVISION CYCLE PROTEIN 27 HOMOLOG"/>
    <property type="match status" value="1"/>
</dbReference>